<name>A0A2Z6NG59_TRISU</name>
<dbReference type="OrthoDB" id="658575at2759"/>
<reference evidence="3" key="1">
    <citation type="journal article" date="2017" name="Front. Plant Sci.">
        <title>Climate Clever Clovers: New Paradigm to Reduce the Environmental Footprint of Ruminants by Breeding Low Methanogenic Forages Utilizing Haplotype Variation.</title>
        <authorList>
            <person name="Kaur P."/>
            <person name="Appels R."/>
            <person name="Bayer P.E."/>
            <person name="Keeble-Gagnere G."/>
            <person name="Wang J."/>
            <person name="Hirakawa H."/>
            <person name="Shirasawa K."/>
            <person name="Vercoe P."/>
            <person name="Stefanova K."/>
            <person name="Durmic Z."/>
            <person name="Nichols P."/>
            <person name="Revell C."/>
            <person name="Isobe S.N."/>
            <person name="Edwards D."/>
            <person name="Erskine W."/>
        </authorList>
    </citation>
    <scope>NUCLEOTIDE SEQUENCE [LARGE SCALE GENOMIC DNA]</scope>
    <source>
        <strain evidence="3">cv. Daliak</strain>
    </source>
</reference>
<proteinExistence type="predicted"/>
<evidence type="ECO:0000313" key="2">
    <source>
        <dbReference type="EMBL" id="GAU42721.1"/>
    </source>
</evidence>
<dbReference type="Pfam" id="PF10358">
    <property type="entry name" value="NT-C2"/>
    <property type="match status" value="1"/>
</dbReference>
<evidence type="ECO:0000313" key="3">
    <source>
        <dbReference type="Proteomes" id="UP000242715"/>
    </source>
</evidence>
<evidence type="ECO:0000259" key="1">
    <source>
        <dbReference type="PROSITE" id="PS51840"/>
    </source>
</evidence>
<dbReference type="PANTHER" id="PTHR47270">
    <property type="entry name" value="PROTEIN MLP1-LIKE"/>
    <property type="match status" value="1"/>
</dbReference>
<protein>
    <recommendedName>
        <fullName evidence="1">C2 NT-type domain-containing protein</fullName>
    </recommendedName>
</protein>
<dbReference type="EMBL" id="DF973935">
    <property type="protein sequence ID" value="GAU42721.1"/>
    <property type="molecule type" value="Genomic_DNA"/>
</dbReference>
<organism evidence="2 3">
    <name type="scientific">Trifolium subterraneum</name>
    <name type="common">Subterranean clover</name>
    <dbReference type="NCBI Taxonomy" id="3900"/>
    <lineage>
        <taxon>Eukaryota</taxon>
        <taxon>Viridiplantae</taxon>
        <taxon>Streptophyta</taxon>
        <taxon>Embryophyta</taxon>
        <taxon>Tracheophyta</taxon>
        <taxon>Spermatophyta</taxon>
        <taxon>Magnoliopsida</taxon>
        <taxon>eudicotyledons</taxon>
        <taxon>Gunneridae</taxon>
        <taxon>Pentapetalae</taxon>
        <taxon>rosids</taxon>
        <taxon>fabids</taxon>
        <taxon>Fabales</taxon>
        <taxon>Fabaceae</taxon>
        <taxon>Papilionoideae</taxon>
        <taxon>50 kb inversion clade</taxon>
        <taxon>NPAAA clade</taxon>
        <taxon>Hologalegina</taxon>
        <taxon>IRL clade</taxon>
        <taxon>Trifolieae</taxon>
        <taxon>Trifolium</taxon>
    </lineage>
</organism>
<sequence length="170" mass="18334">MAFIISEAAAAHESEDKGMTFDENLLHLFSSTIWILSSAVKEAATSKLEVPKGWDKLFVSVVSVENGKTIAKPSKVAVRNGSCQWSDTFSQSIWVSRDNSSKEIDDCLLKLIVSMGSLRSGILGEVTVCMTSYVSSDAAVPLSIPLNKCNHGTVLNVSPTIVSYSSLLFL</sequence>
<feature type="domain" description="C2 NT-type" evidence="1">
    <location>
        <begin position="28"/>
        <end position="165"/>
    </location>
</feature>
<dbReference type="Proteomes" id="UP000242715">
    <property type="component" value="Unassembled WGS sequence"/>
</dbReference>
<dbReference type="PROSITE" id="PS51840">
    <property type="entry name" value="C2_NT"/>
    <property type="match status" value="1"/>
</dbReference>
<keyword evidence="3" id="KW-1185">Reference proteome</keyword>
<dbReference type="AlphaFoldDB" id="A0A2Z6NG59"/>
<gene>
    <name evidence="2" type="ORF">TSUD_382570</name>
</gene>
<accession>A0A2Z6NG59</accession>
<dbReference type="PANTHER" id="PTHR47270:SF3">
    <property type="entry name" value="HYPOTETICAL PROTEIN"/>
    <property type="match status" value="1"/>
</dbReference>
<dbReference type="InterPro" id="IPR019448">
    <property type="entry name" value="NT-C2"/>
</dbReference>